<evidence type="ECO:0000313" key="8">
    <source>
        <dbReference type="Proteomes" id="UP000326396"/>
    </source>
</evidence>
<dbReference type="GO" id="GO:0008270">
    <property type="term" value="F:zinc ion binding"/>
    <property type="evidence" value="ECO:0007669"/>
    <property type="project" value="UniProtKB-KW"/>
</dbReference>
<feature type="region of interest" description="Disordered" evidence="5">
    <location>
        <begin position="94"/>
        <end position="131"/>
    </location>
</feature>
<evidence type="ECO:0000256" key="1">
    <source>
        <dbReference type="ARBA" id="ARBA00022723"/>
    </source>
</evidence>
<dbReference type="EMBL" id="SZYD01000016">
    <property type="protein sequence ID" value="KAD3336564.1"/>
    <property type="molecule type" value="Genomic_DNA"/>
</dbReference>
<dbReference type="InterPro" id="IPR053031">
    <property type="entry name" value="Cuticle_assoc_protein"/>
</dbReference>
<dbReference type="Proteomes" id="UP000326396">
    <property type="component" value="Linkage Group LG6"/>
</dbReference>
<dbReference type="InterPro" id="IPR036236">
    <property type="entry name" value="Znf_C2H2_sf"/>
</dbReference>
<proteinExistence type="predicted"/>
<sequence length="252" mass="28694">MLERCSTVEKRARTGLEQQNRLKNSIDEALKLLGSHWSIEGSLELITINTPPLEATKSLFPATLGAAKSLIQLDSSDLEHLRLRFVKIHDDMEPTDIENVSSNESHGGEKRKSKQQPTQKQIDPKKTKARKSTVWDEFEKFTNEEGNQKARCIHCSKALAGDSSKNGTSTLRRHLNICQENPKKLKDQTNLFVKKNDDVDIGSSVKTWKFCAQRSRNAIAEMVILDELSFASLEHEEFRRLLEIVCPNLKFY</sequence>
<feature type="domain" description="BED-type" evidence="6">
    <location>
        <begin position="129"/>
        <end position="185"/>
    </location>
</feature>
<name>A0A5N6M7I3_9ASTR</name>
<organism evidence="7 8">
    <name type="scientific">Mikania micrantha</name>
    <name type="common">bitter vine</name>
    <dbReference type="NCBI Taxonomy" id="192012"/>
    <lineage>
        <taxon>Eukaryota</taxon>
        <taxon>Viridiplantae</taxon>
        <taxon>Streptophyta</taxon>
        <taxon>Embryophyta</taxon>
        <taxon>Tracheophyta</taxon>
        <taxon>Spermatophyta</taxon>
        <taxon>Magnoliopsida</taxon>
        <taxon>eudicotyledons</taxon>
        <taxon>Gunneridae</taxon>
        <taxon>Pentapetalae</taxon>
        <taxon>asterids</taxon>
        <taxon>campanulids</taxon>
        <taxon>Asterales</taxon>
        <taxon>Asteraceae</taxon>
        <taxon>Asteroideae</taxon>
        <taxon>Heliantheae alliance</taxon>
        <taxon>Eupatorieae</taxon>
        <taxon>Mikania</taxon>
    </lineage>
</organism>
<keyword evidence="2 4" id="KW-0863">Zinc-finger</keyword>
<dbReference type="PANTHER" id="PTHR34396:SF27">
    <property type="entry name" value="OS08G0208700 PROTEIN"/>
    <property type="match status" value="1"/>
</dbReference>
<comment type="caution">
    <text evidence="7">The sequence shown here is derived from an EMBL/GenBank/DDBJ whole genome shotgun (WGS) entry which is preliminary data.</text>
</comment>
<evidence type="ECO:0000256" key="5">
    <source>
        <dbReference type="SAM" id="MobiDB-lite"/>
    </source>
</evidence>
<keyword evidence="1" id="KW-0479">Metal-binding</keyword>
<dbReference type="SUPFAM" id="SSF57667">
    <property type="entry name" value="beta-beta-alpha zinc fingers"/>
    <property type="match status" value="1"/>
</dbReference>
<dbReference type="SMART" id="SM00614">
    <property type="entry name" value="ZnF_BED"/>
    <property type="match status" value="1"/>
</dbReference>
<evidence type="ECO:0000313" key="7">
    <source>
        <dbReference type="EMBL" id="KAD3336564.1"/>
    </source>
</evidence>
<dbReference type="OrthoDB" id="1873329at2759"/>
<gene>
    <name evidence="7" type="ORF">E3N88_32083</name>
</gene>
<dbReference type="Pfam" id="PF02892">
    <property type="entry name" value="zf-BED"/>
    <property type="match status" value="1"/>
</dbReference>
<evidence type="ECO:0000256" key="2">
    <source>
        <dbReference type="ARBA" id="ARBA00022771"/>
    </source>
</evidence>
<dbReference type="AlphaFoldDB" id="A0A5N6M7I3"/>
<evidence type="ECO:0000256" key="4">
    <source>
        <dbReference type="PROSITE-ProRule" id="PRU00027"/>
    </source>
</evidence>
<dbReference type="PANTHER" id="PTHR34396">
    <property type="entry name" value="OS03G0264950 PROTEIN-RELATED"/>
    <property type="match status" value="1"/>
</dbReference>
<evidence type="ECO:0000259" key="6">
    <source>
        <dbReference type="PROSITE" id="PS50808"/>
    </source>
</evidence>
<dbReference type="InterPro" id="IPR003656">
    <property type="entry name" value="Znf_BED"/>
</dbReference>
<dbReference type="GO" id="GO:1990837">
    <property type="term" value="F:sequence-specific double-stranded DNA binding"/>
    <property type="evidence" value="ECO:0007669"/>
    <property type="project" value="TreeGrafter"/>
</dbReference>
<reference evidence="7 8" key="1">
    <citation type="submission" date="2019-05" db="EMBL/GenBank/DDBJ databases">
        <title>Mikania micrantha, genome provides insights into the molecular mechanism of rapid growth.</title>
        <authorList>
            <person name="Liu B."/>
        </authorList>
    </citation>
    <scope>NUCLEOTIDE SEQUENCE [LARGE SCALE GENOMIC DNA]</scope>
    <source>
        <strain evidence="7">NLD-2019</strain>
        <tissue evidence="7">Leaf</tissue>
    </source>
</reference>
<dbReference type="GO" id="GO:0006357">
    <property type="term" value="P:regulation of transcription by RNA polymerase II"/>
    <property type="evidence" value="ECO:0007669"/>
    <property type="project" value="TreeGrafter"/>
</dbReference>
<keyword evidence="3" id="KW-0862">Zinc</keyword>
<dbReference type="GO" id="GO:0005634">
    <property type="term" value="C:nucleus"/>
    <property type="evidence" value="ECO:0007669"/>
    <property type="project" value="TreeGrafter"/>
</dbReference>
<evidence type="ECO:0000256" key="3">
    <source>
        <dbReference type="ARBA" id="ARBA00022833"/>
    </source>
</evidence>
<protein>
    <recommendedName>
        <fullName evidence="6">BED-type domain-containing protein</fullName>
    </recommendedName>
</protein>
<keyword evidence="8" id="KW-1185">Reference proteome</keyword>
<accession>A0A5N6M7I3</accession>
<dbReference type="PROSITE" id="PS50808">
    <property type="entry name" value="ZF_BED"/>
    <property type="match status" value="1"/>
</dbReference>